<dbReference type="InterPro" id="IPR036872">
    <property type="entry name" value="CH_dom_sf"/>
</dbReference>
<dbReference type="Pfam" id="PF00402">
    <property type="entry name" value="Calponin"/>
    <property type="match status" value="1"/>
</dbReference>
<name>A0A672V4Y8_STRHB</name>
<evidence type="ECO:0000313" key="5">
    <source>
        <dbReference type="Ensembl" id="ENSSHBP00005022846.1"/>
    </source>
</evidence>
<dbReference type="Ensembl" id="ENSSHBT00005027176.1">
    <property type="protein sequence ID" value="ENSSHBP00005022846.1"/>
    <property type="gene ID" value="ENSSHBG00005019194.1"/>
</dbReference>
<dbReference type="InterPro" id="IPR000557">
    <property type="entry name" value="Calponin_repeat"/>
</dbReference>
<evidence type="ECO:0000256" key="4">
    <source>
        <dbReference type="SAM" id="MobiDB-lite"/>
    </source>
</evidence>
<feature type="region of interest" description="Disordered" evidence="4">
    <location>
        <begin position="142"/>
        <end position="168"/>
    </location>
</feature>
<comment type="similarity">
    <text evidence="2">Belongs to the calponin family.</text>
</comment>
<dbReference type="PROSITE" id="PS51122">
    <property type="entry name" value="CALPONIN_2"/>
    <property type="match status" value="1"/>
</dbReference>
<proteinExistence type="inferred from homology"/>
<sequence length="353" mass="38004">MGTGFPGRLQGLWLCAHLHHAWMEKRATAWQEKSCLRMPQGAGVAVGSQQHLHILMVPIPPPGLLPAAEMANKGPSYGMSRDVQSKIEKKYDDELEERLVEWIVAQCGAAVGRPERGRLGFQVWLKNGIVLSRLVNSLYPDGSKPVKIPDTPPPWSSSRWSRSPSSSRQPRTMVWSRLMCSRPSTSLKVCGETRAGEGWGCCAVSVLTPSIHCSQGHGGGAEDADGPGEPGDHQERWALPGGPQLVHEVSVGGAQCRVWGLPCPSAAWSGLFSPPNSILEHMDVGREGGRAPRGGAGAACPVPSSHRKAQEHKREFTESQLKEGKNVIGLQMGSNKGASQAGMSYGRPRQIIS</sequence>
<dbReference type="PRINTS" id="PR00888">
    <property type="entry name" value="SM22CALPONIN"/>
</dbReference>
<keyword evidence="3" id="KW-0963">Cytoplasm</keyword>
<feature type="compositionally biased region" description="Basic and acidic residues" evidence="4">
    <location>
        <begin position="312"/>
        <end position="325"/>
    </location>
</feature>
<reference evidence="5" key="3">
    <citation type="submission" date="2025-09" db="UniProtKB">
        <authorList>
            <consortium name="Ensembl"/>
        </authorList>
    </citation>
    <scope>IDENTIFICATION</scope>
</reference>
<accession>A0A672V4Y8</accession>
<dbReference type="AlphaFoldDB" id="A0A672V4Y8"/>
<dbReference type="PANTHER" id="PTHR47385">
    <property type="entry name" value="CALPONIN"/>
    <property type="match status" value="1"/>
</dbReference>
<gene>
    <name evidence="5" type="primary">TAGLN</name>
</gene>
<feature type="compositionally biased region" description="Low complexity" evidence="4">
    <location>
        <begin position="156"/>
        <end position="168"/>
    </location>
</feature>
<dbReference type="GO" id="GO:0005737">
    <property type="term" value="C:cytoplasm"/>
    <property type="evidence" value="ECO:0007669"/>
    <property type="project" value="UniProtKB-SubCell"/>
</dbReference>
<dbReference type="InterPro" id="IPR050606">
    <property type="entry name" value="Calponin-like"/>
</dbReference>
<evidence type="ECO:0000313" key="6">
    <source>
        <dbReference type="Proteomes" id="UP000472266"/>
    </source>
</evidence>
<dbReference type="Proteomes" id="UP000472266">
    <property type="component" value="Chromosome 16"/>
</dbReference>
<comment type="subcellular location">
    <subcellularLocation>
        <location evidence="1">Cytoplasm</location>
    </subcellularLocation>
</comment>
<evidence type="ECO:0000256" key="1">
    <source>
        <dbReference type="ARBA" id="ARBA00004496"/>
    </source>
</evidence>
<dbReference type="InParanoid" id="A0A672V4Y8"/>
<feature type="region of interest" description="Disordered" evidence="4">
    <location>
        <begin position="214"/>
        <end position="234"/>
    </location>
</feature>
<reference evidence="5" key="2">
    <citation type="submission" date="2025-08" db="UniProtKB">
        <authorList>
            <consortium name="Ensembl"/>
        </authorList>
    </citation>
    <scope>IDENTIFICATION</scope>
</reference>
<dbReference type="PROSITE" id="PS01052">
    <property type="entry name" value="CALPONIN_1"/>
    <property type="match status" value="1"/>
</dbReference>
<protein>
    <submittedName>
        <fullName evidence="5">Transgelin</fullName>
    </submittedName>
</protein>
<organism evidence="5 6">
    <name type="scientific">Strigops habroptila</name>
    <name type="common">Kakapo</name>
    <dbReference type="NCBI Taxonomy" id="2489341"/>
    <lineage>
        <taxon>Eukaryota</taxon>
        <taxon>Metazoa</taxon>
        <taxon>Chordata</taxon>
        <taxon>Craniata</taxon>
        <taxon>Vertebrata</taxon>
        <taxon>Euteleostomi</taxon>
        <taxon>Archelosauria</taxon>
        <taxon>Archosauria</taxon>
        <taxon>Dinosauria</taxon>
        <taxon>Saurischia</taxon>
        <taxon>Theropoda</taxon>
        <taxon>Coelurosauria</taxon>
        <taxon>Aves</taxon>
        <taxon>Neognathae</taxon>
        <taxon>Neoaves</taxon>
        <taxon>Telluraves</taxon>
        <taxon>Australaves</taxon>
        <taxon>Psittaciformes</taxon>
        <taxon>Psittacidae</taxon>
        <taxon>Strigops</taxon>
    </lineage>
</organism>
<dbReference type="GeneTree" id="ENSGT00940000155162"/>
<dbReference type="Gene3D" id="1.10.418.10">
    <property type="entry name" value="Calponin-like domain"/>
    <property type="match status" value="1"/>
</dbReference>
<evidence type="ECO:0000256" key="2">
    <source>
        <dbReference type="ARBA" id="ARBA00009631"/>
    </source>
</evidence>
<dbReference type="PANTHER" id="PTHR47385:SF16">
    <property type="entry name" value="TRANSGELIN"/>
    <property type="match status" value="1"/>
</dbReference>
<dbReference type="InterPro" id="IPR003096">
    <property type="entry name" value="SM22_calponin"/>
</dbReference>
<feature type="region of interest" description="Disordered" evidence="4">
    <location>
        <begin position="291"/>
        <end position="353"/>
    </location>
</feature>
<evidence type="ECO:0000256" key="3">
    <source>
        <dbReference type="ARBA" id="ARBA00022490"/>
    </source>
</evidence>
<feature type="compositionally biased region" description="Polar residues" evidence="4">
    <location>
        <begin position="332"/>
        <end position="342"/>
    </location>
</feature>
<dbReference type="SUPFAM" id="SSF47576">
    <property type="entry name" value="Calponin-homology domain, CH-domain"/>
    <property type="match status" value="1"/>
</dbReference>
<dbReference type="PRINTS" id="PR00890">
    <property type="entry name" value="TRANSGELIN"/>
</dbReference>
<keyword evidence="6" id="KW-1185">Reference proteome</keyword>
<reference evidence="5 6" key="1">
    <citation type="submission" date="2019-11" db="EMBL/GenBank/DDBJ databases">
        <title>Strigops habroptila (kakapo) genome, bStrHab1, primary haplotype, v2.</title>
        <authorList>
            <person name="Jarvis E.D."/>
            <person name="Howard J."/>
            <person name="Rhie A."/>
            <person name="Phillippy A."/>
            <person name="Korlach J."/>
            <person name="Digby A."/>
            <person name="Iorns D."/>
            <person name="Eason D."/>
            <person name="Robertson B."/>
            <person name="Raemaekers T."/>
            <person name="Howe K."/>
            <person name="Lewin H."/>
            <person name="Damas J."/>
            <person name="Hastie A."/>
            <person name="Tracey A."/>
            <person name="Chow W."/>
            <person name="Fedrigo O."/>
        </authorList>
    </citation>
    <scope>NUCLEOTIDE SEQUENCE [LARGE SCALE GENOMIC DNA]</scope>
</reference>